<evidence type="ECO:0000259" key="5">
    <source>
        <dbReference type="Pfam" id="PF01416"/>
    </source>
</evidence>
<dbReference type="PANTHER" id="PTHR11142:SF5">
    <property type="entry name" value="TRNA PSEUDOURIDINE(38_39) SYNTHASE"/>
    <property type="match status" value="1"/>
</dbReference>
<keyword evidence="2" id="KW-0819">tRNA processing</keyword>
<evidence type="ECO:0000313" key="7">
    <source>
        <dbReference type="Proteomes" id="UP001175261"/>
    </source>
</evidence>
<dbReference type="GO" id="GO:0009982">
    <property type="term" value="F:pseudouridine synthase activity"/>
    <property type="evidence" value="ECO:0007669"/>
    <property type="project" value="InterPro"/>
</dbReference>
<feature type="compositionally biased region" description="Basic residues" evidence="4">
    <location>
        <begin position="532"/>
        <end position="541"/>
    </location>
</feature>
<feature type="region of interest" description="Disordered" evidence="4">
    <location>
        <begin position="74"/>
        <end position="122"/>
    </location>
</feature>
<proteinExistence type="inferred from homology"/>
<dbReference type="GO" id="GO:1990481">
    <property type="term" value="P:mRNA pseudouridine synthesis"/>
    <property type="evidence" value="ECO:0007669"/>
    <property type="project" value="TreeGrafter"/>
</dbReference>
<dbReference type="Proteomes" id="UP001175261">
    <property type="component" value="Unassembled WGS sequence"/>
</dbReference>
<feature type="domain" description="Pseudouridine synthase I TruA alpha/beta" evidence="5">
    <location>
        <begin position="326"/>
        <end position="457"/>
    </location>
</feature>
<evidence type="ECO:0000256" key="4">
    <source>
        <dbReference type="SAM" id="MobiDB-lite"/>
    </source>
</evidence>
<sequence length="601" mass="66946">MRPAYEILGRRALSTLSSLKLATSSARYLPSSTELLTPEHRRLISRSTMAGEPNYASWTKSGLIERIQALEAQLKSGSETSQDGSAKAATQPADPASASTSRPASPTPSNKPKPKRTIDPSKYATRPIALKLAYLGKNYGGFEFQAAGNVETIEEHLWKALVKAHLIFPKDPNVVDWSCCDYSKCGRTDRGVSAFGQVIGLRVKSNRPMGRKRVKVEGEEGAAPKEDQGVEEDDGEMDIDSGWDHIRDELQYARMLNRLLPPDIRILAWCPTPPPDFSARFSCRERQYRYFFTQPAFAPESSSASSSTGSSSPPVGWLDIGAMRDAAKRFEGEHDFRNFCKVDPGKMLTNWTRVMFEVSIEEVPDVSSALPYLACQPSFPSSTLSSPHPKVYSFNVKGSAFLWHQIRHMIGVLFLVGQGLESPSIITQMLDVETNPRKPNFTMADEVPLVLWDCIFPLNGDRSNSVEALNWVGAEETSTLRFSELIDSVWSNWREKKMDELLANRLLQEVATQHLSRQGSDISRAAQEMQGKKKGKDKPSHRAYTGGNGARPGGPYVPLMKRNTLEEPEVQVEKYARKKGYKDADDMRRAKGYRNAVDGDE</sequence>
<evidence type="ECO:0000256" key="1">
    <source>
        <dbReference type="ARBA" id="ARBA00009375"/>
    </source>
</evidence>
<dbReference type="EMBL" id="JAPDFR010000002">
    <property type="protein sequence ID" value="KAK0389919.1"/>
    <property type="molecule type" value="Genomic_DNA"/>
</dbReference>
<dbReference type="InterPro" id="IPR020097">
    <property type="entry name" value="PsdUridine_synth_TruA_a/b_dom"/>
</dbReference>
<dbReference type="Gene3D" id="3.30.70.660">
    <property type="entry name" value="Pseudouridine synthase I, catalytic domain, C-terminal subdomain"/>
    <property type="match status" value="1"/>
</dbReference>
<feature type="region of interest" description="Disordered" evidence="4">
    <location>
        <begin position="518"/>
        <end position="601"/>
    </location>
</feature>
<protein>
    <recommendedName>
        <fullName evidence="5">Pseudouridine synthase I TruA alpha/beta domain-containing protein</fullName>
    </recommendedName>
</protein>
<dbReference type="GO" id="GO:0031119">
    <property type="term" value="P:tRNA pseudouridine synthesis"/>
    <property type="evidence" value="ECO:0007669"/>
    <property type="project" value="TreeGrafter"/>
</dbReference>
<organism evidence="6 7">
    <name type="scientific">Sarocladium strictum</name>
    <name type="common">Black bundle disease fungus</name>
    <name type="synonym">Acremonium strictum</name>
    <dbReference type="NCBI Taxonomy" id="5046"/>
    <lineage>
        <taxon>Eukaryota</taxon>
        <taxon>Fungi</taxon>
        <taxon>Dikarya</taxon>
        <taxon>Ascomycota</taxon>
        <taxon>Pezizomycotina</taxon>
        <taxon>Sordariomycetes</taxon>
        <taxon>Hypocreomycetidae</taxon>
        <taxon>Hypocreales</taxon>
        <taxon>Sarocladiaceae</taxon>
        <taxon>Sarocladium</taxon>
    </lineage>
</organism>
<dbReference type="GO" id="GO:0005634">
    <property type="term" value="C:nucleus"/>
    <property type="evidence" value="ECO:0007669"/>
    <property type="project" value="TreeGrafter"/>
</dbReference>
<dbReference type="HAMAP" id="MF_00171">
    <property type="entry name" value="TruA"/>
    <property type="match status" value="1"/>
</dbReference>
<keyword evidence="3" id="KW-0413">Isomerase</keyword>
<feature type="region of interest" description="Disordered" evidence="4">
    <location>
        <begin position="213"/>
        <end position="237"/>
    </location>
</feature>
<dbReference type="GO" id="GO:0003723">
    <property type="term" value="F:RNA binding"/>
    <property type="evidence" value="ECO:0007669"/>
    <property type="project" value="InterPro"/>
</dbReference>
<feature type="compositionally biased region" description="Basic and acidic residues" evidence="4">
    <location>
        <begin position="215"/>
        <end position="228"/>
    </location>
</feature>
<dbReference type="InterPro" id="IPR020103">
    <property type="entry name" value="PsdUridine_synth_cat_dom_sf"/>
</dbReference>
<dbReference type="InterPro" id="IPR020095">
    <property type="entry name" value="PsdUridine_synth_TruA_C"/>
</dbReference>
<reference evidence="6" key="1">
    <citation type="submission" date="2022-10" db="EMBL/GenBank/DDBJ databases">
        <title>Determination and structural analysis of whole genome sequence of Sarocladium strictum F4-1.</title>
        <authorList>
            <person name="Hu L."/>
            <person name="Jiang Y."/>
        </authorList>
    </citation>
    <scope>NUCLEOTIDE SEQUENCE</scope>
    <source>
        <strain evidence="6">F4-1</strain>
    </source>
</reference>
<dbReference type="GO" id="GO:0005737">
    <property type="term" value="C:cytoplasm"/>
    <property type="evidence" value="ECO:0007669"/>
    <property type="project" value="TreeGrafter"/>
</dbReference>
<dbReference type="Pfam" id="PF01416">
    <property type="entry name" value="PseudoU_synth_1"/>
    <property type="match status" value="1"/>
</dbReference>
<dbReference type="InterPro" id="IPR041707">
    <property type="entry name" value="Pus3-like"/>
</dbReference>
<keyword evidence="7" id="KW-1185">Reference proteome</keyword>
<accession>A0AA39GNY5</accession>
<dbReference type="SUPFAM" id="SSF55120">
    <property type="entry name" value="Pseudouridine synthase"/>
    <property type="match status" value="1"/>
</dbReference>
<gene>
    <name evidence="6" type="ORF">NLU13_3492</name>
</gene>
<feature type="compositionally biased region" description="Basic and acidic residues" evidence="4">
    <location>
        <begin position="571"/>
        <end position="589"/>
    </location>
</feature>
<feature type="compositionally biased region" description="Polar residues" evidence="4">
    <location>
        <begin position="75"/>
        <end position="84"/>
    </location>
</feature>
<dbReference type="NCBIfam" id="TIGR00071">
    <property type="entry name" value="hisT_truA"/>
    <property type="match status" value="1"/>
</dbReference>
<name>A0AA39GNY5_SARSR</name>
<dbReference type="AlphaFoldDB" id="A0AA39GNY5"/>
<evidence type="ECO:0000256" key="3">
    <source>
        <dbReference type="ARBA" id="ARBA00023235"/>
    </source>
</evidence>
<comment type="caution">
    <text evidence="6">The sequence shown here is derived from an EMBL/GenBank/DDBJ whole genome shotgun (WGS) entry which is preliminary data.</text>
</comment>
<evidence type="ECO:0000313" key="6">
    <source>
        <dbReference type="EMBL" id="KAK0389919.1"/>
    </source>
</evidence>
<dbReference type="InterPro" id="IPR001406">
    <property type="entry name" value="PsdUridine_synth_TruA"/>
</dbReference>
<comment type="similarity">
    <text evidence="1">Belongs to the tRNA pseudouridine synthase TruA family.</text>
</comment>
<evidence type="ECO:0000256" key="2">
    <source>
        <dbReference type="ARBA" id="ARBA00022694"/>
    </source>
</evidence>
<dbReference type="Gene3D" id="3.30.70.580">
    <property type="entry name" value="Pseudouridine synthase I, catalytic domain, N-terminal subdomain"/>
    <property type="match status" value="1"/>
</dbReference>
<dbReference type="InterPro" id="IPR020094">
    <property type="entry name" value="TruA/RsuA/RluB/E/F_N"/>
</dbReference>
<dbReference type="CDD" id="cd02569">
    <property type="entry name" value="PseudoU_synth_ScPus3"/>
    <property type="match status" value="1"/>
</dbReference>
<feature type="compositionally biased region" description="Low complexity" evidence="4">
    <location>
        <begin position="92"/>
        <end position="104"/>
    </location>
</feature>
<dbReference type="PANTHER" id="PTHR11142">
    <property type="entry name" value="PSEUDOURIDYLATE SYNTHASE"/>
    <property type="match status" value="1"/>
</dbReference>